<dbReference type="PRINTS" id="PR01590">
    <property type="entry name" value="HTHFIS"/>
</dbReference>
<gene>
    <name evidence="6" type="ORF">IAC42_05455</name>
</gene>
<keyword evidence="3" id="KW-0805">Transcription regulation</keyword>
<dbReference type="InterPro" id="IPR027417">
    <property type="entry name" value="P-loop_NTPase"/>
</dbReference>
<dbReference type="Pfam" id="PF25601">
    <property type="entry name" value="AAA_lid_14"/>
    <property type="match status" value="1"/>
</dbReference>
<dbReference type="InterPro" id="IPR002197">
    <property type="entry name" value="HTH_Fis"/>
</dbReference>
<dbReference type="InterPro" id="IPR002078">
    <property type="entry name" value="Sigma_54_int"/>
</dbReference>
<dbReference type="SUPFAM" id="SSF52540">
    <property type="entry name" value="P-loop containing nucleoside triphosphate hydrolases"/>
    <property type="match status" value="1"/>
</dbReference>
<dbReference type="AlphaFoldDB" id="A0A9D9E8Y5"/>
<dbReference type="GO" id="GO:0000156">
    <property type="term" value="F:phosphorelay response regulator activity"/>
    <property type="evidence" value="ECO:0007669"/>
    <property type="project" value="InterPro"/>
</dbReference>
<dbReference type="PROSITE" id="PS50045">
    <property type="entry name" value="SIGMA54_INTERACT_4"/>
    <property type="match status" value="1"/>
</dbReference>
<keyword evidence="4" id="KW-0804">Transcription</keyword>
<dbReference type="Gene3D" id="1.10.10.60">
    <property type="entry name" value="Homeodomain-like"/>
    <property type="match status" value="1"/>
</dbReference>
<evidence type="ECO:0000256" key="3">
    <source>
        <dbReference type="ARBA" id="ARBA00023015"/>
    </source>
</evidence>
<evidence type="ECO:0000256" key="1">
    <source>
        <dbReference type="ARBA" id="ARBA00022741"/>
    </source>
</evidence>
<sequence length="592" mass="66755">MKVKALAVAPYEGLAIQLGKAAQLRDDIDVKCLTGDLDEGLLLARSEFDGSYDVVISRGGTADLLRENGFTVVDIPITLYDLLRAIRQASGARKRYAIVGFEPVTRNASFLQDVLQSDTSVEIHTLHRAEDADRIMHHLQEDGFELVICDQVSAMTASRYRLNYILVNSGKESIDTALDEAVLVGRQKAATKDLVLLYNELLSSCPDITVLFRGQEIISADRRMEKLSKGFLTVMRSRLQSLATGQEASFEYDDDELLYSASVRKFRIASDDFTIFYIQRIKSPFSLEKSGIVLRNAAWARDQFLTSFYGSTSRSAQEIGIIEAYARRPYPLLIYGERGTGKGNLAQLAYVSSAASSASLYDIDLQLAGDKAISFIRDLYEARADRKAVFHFKNIDKVDEAVLKAIIDLNEELELSHRAYLIASATLERGAQLPPQCMEYVERLQCLTLRTRCLDEHRQDIPSMANLYIASLNRRNGTETISIEDSGMELLERHSWPGNNDQLARTLKRLNAMCFDRIIKKEDVRELLRQEDELQRSATSRETPSPIPLEGTLRQMEEVIVRKVLAEENGNRTRTAKRLGLSRATLWRMLQD</sequence>
<evidence type="ECO:0000256" key="4">
    <source>
        <dbReference type="ARBA" id="ARBA00023163"/>
    </source>
</evidence>
<dbReference type="Gene3D" id="3.40.50.2300">
    <property type="match status" value="1"/>
</dbReference>
<dbReference type="GO" id="GO:0043565">
    <property type="term" value="F:sequence-specific DNA binding"/>
    <property type="evidence" value="ECO:0007669"/>
    <property type="project" value="InterPro"/>
</dbReference>
<dbReference type="InterPro" id="IPR058031">
    <property type="entry name" value="AAA_lid_NorR"/>
</dbReference>
<dbReference type="InterPro" id="IPR009057">
    <property type="entry name" value="Homeodomain-like_sf"/>
</dbReference>
<keyword evidence="1" id="KW-0547">Nucleotide-binding</keyword>
<comment type="caution">
    <text evidence="6">The sequence shown here is derived from an EMBL/GenBank/DDBJ whole genome shotgun (WGS) entry which is preliminary data.</text>
</comment>
<dbReference type="InterPro" id="IPR010524">
    <property type="entry name" value="Sig_transdc_resp-reg_PrpR_N"/>
</dbReference>
<name>A0A9D9E8Y5_9SPIR</name>
<dbReference type="SUPFAM" id="SSF159800">
    <property type="entry name" value="PrpR receptor domain-like"/>
    <property type="match status" value="1"/>
</dbReference>
<dbReference type="GO" id="GO:0006355">
    <property type="term" value="P:regulation of DNA-templated transcription"/>
    <property type="evidence" value="ECO:0007669"/>
    <property type="project" value="InterPro"/>
</dbReference>
<keyword evidence="2" id="KW-0067">ATP-binding</keyword>
<evidence type="ECO:0000313" key="6">
    <source>
        <dbReference type="EMBL" id="MBO8443188.1"/>
    </source>
</evidence>
<dbReference type="SUPFAM" id="SSF46689">
    <property type="entry name" value="Homeodomain-like"/>
    <property type="match status" value="1"/>
</dbReference>
<reference evidence="6" key="1">
    <citation type="submission" date="2020-10" db="EMBL/GenBank/DDBJ databases">
        <authorList>
            <person name="Gilroy R."/>
        </authorList>
    </citation>
    <scope>NUCLEOTIDE SEQUENCE</scope>
    <source>
        <strain evidence="6">11167</strain>
    </source>
</reference>
<evidence type="ECO:0000256" key="2">
    <source>
        <dbReference type="ARBA" id="ARBA00022840"/>
    </source>
</evidence>
<organism evidence="6 7">
    <name type="scientific">Candidatus Aphodenecus pullistercoris</name>
    <dbReference type="NCBI Taxonomy" id="2840669"/>
    <lineage>
        <taxon>Bacteria</taxon>
        <taxon>Pseudomonadati</taxon>
        <taxon>Spirochaetota</taxon>
        <taxon>Spirochaetia</taxon>
        <taxon>Spirochaetales</taxon>
        <taxon>Candidatus Aphodenecus</taxon>
    </lineage>
</organism>
<proteinExistence type="predicted"/>
<dbReference type="Pfam" id="PF02954">
    <property type="entry name" value="HTH_8"/>
    <property type="match status" value="1"/>
</dbReference>
<evidence type="ECO:0000259" key="5">
    <source>
        <dbReference type="PROSITE" id="PS50045"/>
    </source>
</evidence>
<dbReference type="GO" id="GO:0005524">
    <property type="term" value="F:ATP binding"/>
    <property type="evidence" value="ECO:0007669"/>
    <property type="project" value="UniProtKB-KW"/>
</dbReference>
<feature type="domain" description="Sigma-54 factor interaction" evidence="5">
    <location>
        <begin position="308"/>
        <end position="512"/>
    </location>
</feature>
<dbReference type="Gene3D" id="1.10.8.60">
    <property type="match status" value="1"/>
</dbReference>
<dbReference type="Pfam" id="PF06506">
    <property type="entry name" value="PrpR_N"/>
    <property type="match status" value="1"/>
</dbReference>
<evidence type="ECO:0000313" key="7">
    <source>
        <dbReference type="Proteomes" id="UP000823633"/>
    </source>
</evidence>
<dbReference type="EMBL" id="JADIMU010000033">
    <property type="protein sequence ID" value="MBO8443188.1"/>
    <property type="molecule type" value="Genomic_DNA"/>
</dbReference>
<dbReference type="Gene3D" id="3.40.50.300">
    <property type="entry name" value="P-loop containing nucleotide triphosphate hydrolases"/>
    <property type="match status" value="1"/>
</dbReference>
<reference evidence="6" key="2">
    <citation type="journal article" date="2021" name="PeerJ">
        <title>Extensive microbial diversity within the chicken gut microbiome revealed by metagenomics and culture.</title>
        <authorList>
            <person name="Gilroy R."/>
            <person name="Ravi A."/>
            <person name="Getino M."/>
            <person name="Pursley I."/>
            <person name="Horton D.L."/>
            <person name="Alikhan N.F."/>
            <person name="Baker D."/>
            <person name="Gharbi K."/>
            <person name="Hall N."/>
            <person name="Watson M."/>
            <person name="Adriaenssens E.M."/>
            <person name="Foster-Nyarko E."/>
            <person name="Jarju S."/>
            <person name="Secka A."/>
            <person name="Antonio M."/>
            <person name="Oren A."/>
            <person name="Chaudhuri R.R."/>
            <person name="La Ragione R."/>
            <person name="Hildebrand F."/>
            <person name="Pallen M.J."/>
        </authorList>
    </citation>
    <scope>NUCLEOTIDE SEQUENCE</scope>
    <source>
        <strain evidence="6">11167</strain>
    </source>
</reference>
<dbReference type="Gene3D" id="3.40.50.10660">
    <property type="entry name" value="PrpR receptor domain-like"/>
    <property type="match status" value="1"/>
</dbReference>
<accession>A0A9D9E8Y5</accession>
<dbReference type="Proteomes" id="UP000823633">
    <property type="component" value="Unassembled WGS sequence"/>
</dbReference>
<dbReference type="PANTHER" id="PTHR32071">
    <property type="entry name" value="TRANSCRIPTIONAL REGULATORY PROTEIN"/>
    <property type="match status" value="1"/>
</dbReference>
<protein>
    <submittedName>
        <fullName evidence="6">PrpR N-terminal domain-containing protein</fullName>
    </submittedName>
</protein>